<protein>
    <submittedName>
        <fullName evidence="2">Uncharacterized protein</fullName>
    </submittedName>
</protein>
<gene>
    <name evidence="2" type="ORF">CRE_01706</name>
</gene>
<evidence type="ECO:0000256" key="1">
    <source>
        <dbReference type="SAM" id="Coils"/>
    </source>
</evidence>
<name>E3LF12_CAERE</name>
<accession>E3LF12</accession>
<reference evidence="2" key="1">
    <citation type="submission" date="2007-07" db="EMBL/GenBank/DDBJ databases">
        <title>PCAP assembly of the Caenorhabditis remanei genome.</title>
        <authorList>
            <consortium name="The Caenorhabditis remanei Sequencing Consortium"/>
            <person name="Wilson R.K."/>
        </authorList>
    </citation>
    <scope>NUCLEOTIDE SEQUENCE [LARGE SCALE GENOMIC DNA]</scope>
    <source>
        <strain evidence="2">PB4641</strain>
    </source>
</reference>
<evidence type="ECO:0000313" key="3">
    <source>
        <dbReference type="Proteomes" id="UP000008281"/>
    </source>
</evidence>
<evidence type="ECO:0000313" key="2">
    <source>
        <dbReference type="EMBL" id="EFO86365.1"/>
    </source>
</evidence>
<proteinExistence type="predicted"/>
<keyword evidence="1" id="KW-0175">Coiled coil</keyword>
<dbReference type="Proteomes" id="UP000008281">
    <property type="component" value="Unassembled WGS sequence"/>
</dbReference>
<dbReference type="EMBL" id="DS268408">
    <property type="protein sequence ID" value="EFO86365.1"/>
    <property type="molecule type" value="Genomic_DNA"/>
</dbReference>
<dbReference type="InParanoid" id="E3LF12"/>
<sequence>MDVSSERRQILARIEQIKKDLEKAKGPLGVLNPSTYTHIFRIARCSTDEQYERLGQLLRDSNQVGIKKLEEALEQENEKLEKLDEREKAQNETLGAMNPFEEKRIEIRVLIHGVVLSKRRVRRINEKLLSKMDQEQAREDLTHDERRELADVFIEASYKIRQAYWSLSVLHDELKDRIIEVNNNEIIHLNLAKFSL</sequence>
<feature type="coiled-coil region" evidence="1">
    <location>
        <begin position="59"/>
        <end position="93"/>
    </location>
</feature>
<dbReference type="OrthoDB" id="10312435at2759"/>
<keyword evidence="3" id="KW-1185">Reference proteome</keyword>
<organism evidence="3">
    <name type="scientific">Caenorhabditis remanei</name>
    <name type="common">Caenorhabditis vulgaris</name>
    <dbReference type="NCBI Taxonomy" id="31234"/>
    <lineage>
        <taxon>Eukaryota</taxon>
        <taxon>Metazoa</taxon>
        <taxon>Ecdysozoa</taxon>
        <taxon>Nematoda</taxon>
        <taxon>Chromadorea</taxon>
        <taxon>Rhabditida</taxon>
        <taxon>Rhabditina</taxon>
        <taxon>Rhabditomorpha</taxon>
        <taxon>Rhabditoidea</taxon>
        <taxon>Rhabditidae</taxon>
        <taxon>Peloderinae</taxon>
        <taxon>Caenorhabditis</taxon>
    </lineage>
</organism>
<dbReference type="AlphaFoldDB" id="E3LF12"/>
<dbReference type="HOGENOM" id="CLU_1391415_0_0_1"/>